<dbReference type="PANTHER" id="PTHR12482">
    <property type="entry name" value="LIPASE ROG1-RELATED-RELATED"/>
    <property type="match status" value="1"/>
</dbReference>
<dbReference type="HOGENOM" id="CLU_027968_0_0_1"/>
<dbReference type="Gene3D" id="3.40.50.1820">
    <property type="entry name" value="alpha/beta hydrolase"/>
    <property type="match status" value="1"/>
</dbReference>
<keyword evidence="3" id="KW-1133">Transmembrane helix</keyword>
<feature type="region of interest" description="Disordered" evidence="2">
    <location>
        <begin position="400"/>
        <end position="455"/>
    </location>
</feature>
<dbReference type="Proteomes" id="UP000027456">
    <property type="component" value="Unassembled WGS sequence"/>
</dbReference>
<feature type="domain" description="DUF676" evidence="4">
    <location>
        <begin position="10"/>
        <end position="237"/>
    </location>
</feature>
<proteinExistence type="inferred from homology"/>
<protein>
    <submittedName>
        <fullName evidence="5">Putative lipase/serine esterase</fullName>
    </submittedName>
</protein>
<feature type="transmembrane region" description="Helical" evidence="3">
    <location>
        <begin position="320"/>
        <end position="341"/>
    </location>
</feature>
<dbReference type="EMBL" id="AZST01000300">
    <property type="protein sequence ID" value="KEP49984.1"/>
    <property type="molecule type" value="Genomic_DNA"/>
</dbReference>
<dbReference type="OrthoDB" id="273452at2759"/>
<name>A0A074RSX3_9AGAM</name>
<dbReference type="InterPro" id="IPR029058">
    <property type="entry name" value="AB_hydrolase_fold"/>
</dbReference>
<keyword evidence="3" id="KW-0812">Transmembrane</keyword>
<keyword evidence="3" id="KW-0472">Membrane</keyword>
<organism evidence="5 6">
    <name type="scientific">Rhizoctonia solani 123E</name>
    <dbReference type="NCBI Taxonomy" id="1423351"/>
    <lineage>
        <taxon>Eukaryota</taxon>
        <taxon>Fungi</taxon>
        <taxon>Dikarya</taxon>
        <taxon>Basidiomycota</taxon>
        <taxon>Agaricomycotina</taxon>
        <taxon>Agaricomycetes</taxon>
        <taxon>Cantharellales</taxon>
        <taxon>Ceratobasidiaceae</taxon>
        <taxon>Rhizoctonia</taxon>
    </lineage>
</organism>
<comment type="similarity">
    <text evidence="1">Belongs to the putative lipase ROG1 family.</text>
</comment>
<keyword evidence="6" id="KW-1185">Reference proteome</keyword>
<accession>A0A074RSX3</accession>
<comment type="caution">
    <text evidence="5">The sequence shown here is derived from an EMBL/GenBank/DDBJ whole genome shotgun (WGS) entry which is preliminary data.</text>
</comment>
<dbReference type="InterPro" id="IPR044294">
    <property type="entry name" value="Lipase-like"/>
</dbReference>
<dbReference type="PANTHER" id="PTHR12482:SF62">
    <property type="entry name" value="LIPASE ROG1-RELATED"/>
    <property type="match status" value="1"/>
</dbReference>
<evidence type="ECO:0000256" key="3">
    <source>
        <dbReference type="SAM" id="Phobius"/>
    </source>
</evidence>
<evidence type="ECO:0000256" key="2">
    <source>
        <dbReference type="SAM" id="MobiDB-lite"/>
    </source>
</evidence>
<dbReference type="InterPro" id="IPR007751">
    <property type="entry name" value="DUF676_lipase-like"/>
</dbReference>
<evidence type="ECO:0000256" key="1">
    <source>
        <dbReference type="ARBA" id="ARBA00007920"/>
    </source>
</evidence>
<evidence type="ECO:0000313" key="5">
    <source>
        <dbReference type="EMBL" id="KEP49984.1"/>
    </source>
</evidence>
<reference evidence="5 6" key="1">
    <citation type="submission" date="2013-12" db="EMBL/GenBank/DDBJ databases">
        <authorList>
            <person name="Cubeta M."/>
            <person name="Pakala S."/>
            <person name="Fedorova N."/>
            <person name="Thomas E."/>
            <person name="Dean R."/>
            <person name="Jabaji S."/>
            <person name="Neate S."/>
            <person name="Toda T."/>
            <person name="Tavantzis S."/>
            <person name="Vilgalys R."/>
            <person name="Bharathan N."/>
            <person name="Pakala S."/>
            <person name="Losada L.S."/>
            <person name="Zafar N."/>
            <person name="Nierman W."/>
        </authorList>
    </citation>
    <scope>NUCLEOTIDE SEQUENCE [LARGE SCALE GENOMIC DNA]</scope>
    <source>
        <strain evidence="5 6">123E</strain>
    </source>
</reference>
<sequence>MEASSSQPRNVHFLALVHGMWGNADHLKAVEESILKRFADVESDTELVTLRVQTNANSHTYDGLDWGAERAVKEASHTIELHIGFINECVQINQRIEEVEADGSKKVTKFSIFGYSLGGLISRYAIGILYQRGFFRTVKPINFTTFATPHLGLPRLRGFIGGVMHKLGPKMLSRTGQQFYGMDKDIWSSDDKEGRPLLEVMADQNSIFFKALKSFPQVAFYGNAVNDLTVVYCSSMAEEYDPFAALQTKSHRLGIKMDPKYKHVIESYEEVPAGEEVPMSDIDKAEKARRAALHWYSPERYRTTRPFLPPFLQFPFPLNLILYLCLPFLIPAGLGYAVVRFKSESRSSQRRLQALLDSPDSHSALSAMMRKMEMAVADMVDPSDPGVAEGWEADMDGQTMVFEGGSNEDGQRRKATPSLPETGARSLLTPPTELDRKLESKTSTLPKPNPDDPLQPMLTPSQRAMAKSLSSIPQLRKVRAYFPYVRNAHSVIIVRDPKLFPIHLDGMGVVQHWVDQFML</sequence>
<gene>
    <name evidence="5" type="ORF">V565_089070</name>
</gene>
<evidence type="ECO:0000313" key="6">
    <source>
        <dbReference type="Proteomes" id="UP000027456"/>
    </source>
</evidence>
<dbReference type="SUPFAM" id="SSF53474">
    <property type="entry name" value="alpha/beta-Hydrolases"/>
    <property type="match status" value="1"/>
</dbReference>
<dbReference type="STRING" id="1423351.A0A074RSX3"/>
<dbReference type="Pfam" id="PF05057">
    <property type="entry name" value="DUF676"/>
    <property type="match status" value="1"/>
</dbReference>
<evidence type="ECO:0000259" key="4">
    <source>
        <dbReference type="Pfam" id="PF05057"/>
    </source>
</evidence>
<dbReference type="AlphaFoldDB" id="A0A074RSX3"/>